<reference evidence="1 2" key="1">
    <citation type="submission" date="2023-05" db="EMBL/GenBank/DDBJ databases">
        <title>B98-5 Cell Line De Novo Hybrid Assembly: An Optical Mapping Approach.</title>
        <authorList>
            <person name="Kananen K."/>
            <person name="Auerbach J.A."/>
            <person name="Kautto E."/>
            <person name="Blachly J.S."/>
        </authorList>
    </citation>
    <scope>NUCLEOTIDE SEQUENCE [LARGE SCALE GENOMIC DNA]</scope>
    <source>
        <strain evidence="1">B95-8</strain>
        <tissue evidence="1">Cell line</tissue>
    </source>
</reference>
<evidence type="ECO:0000313" key="2">
    <source>
        <dbReference type="Proteomes" id="UP001266305"/>
    </source>
</evidence>
<dbReference type="EMBL" id="JASSZA010000007">
    <property type="protein sequence ID" value="KAK2106181.1"/>
    <property type="molecule type" value="Genomic_DNA"/>
</dbReference>
<organism evidence="1 2">
    <name type="scientific">Saguinus oedipus</name>
    <name type="common">Cotton-top tamarin</name>
    <name type="synonym">Oedipomidas oedipus</name>
    <dbReference type="NCBI Taxonomy" id="9490"/>
    <lineage>
        <taxon>Eukaryota</taxon>
        <taxon>Metazoa</taxon>
        <taxon>Chordata</taxon>
        <taxon>Craniata</taxon>
        <taxon>Vertebrata</taxon>
        <taxon>Euteleostomi</taxon>
        <taxon>Mammalia</taxon>
        <taxon>Eutheria</taxon>
        <taxon>Euarchontoglires</taxon>
        <taxon>Primates</taxon>
        <taxon>Haplorrhini</taxon>
        <taxon>Platyrrhini</taxon>
        <taxon>Cebidae</taxon>
        <taxon>Callitrichinae</taxon>
        <taxon>Saguinus</taxon>
    </lineage>
</organism>
<gene>
    <name evidence="1" type="ORF">P7K49_015695</name>
</gene>
<dbReference type="Proteomes" id="UP001266305">
    <property type="component" value="Unassembled WGS sequence"/>
</dbReference>
<sequence length="50" mass="5402">SPTPHTLGPRGMGDTVLDEAPGRAATPCVPRYGLACCAHWSLRIWARVTR</sequence>
<protein>
    <submittedName>
        <fullName evidence="1">Uncharacterized protein</fullName>
    </submittedName>
</protein>
<name>A0ABQ9V9Z7_SAGOE</name>
<feature type="non-terminal residue" evidence="1">
    <location>
        <position position="1"/>
    </location>
</feature>
<comment type="caution">
    <text evidence="1">The sequence shown here is derived from an EMBL/GenBank/DDBJ whole genome shotgun (WGS) entry which is preliminary data.</text>
</comment>
<keyword evidence="2" id="KW-1185">Reference proteome</keyword>
<proteinExistence type="predicted"/>
<evidence type="ECO:0000313" key="1">
    <source>
        <dbReference type="EMBL" id="KAK2106181.1"/>
    </source>
</evidence>
<accession>A0ABQ9V9Z7</accession>